<proteinExistence type="predicted"/>
<dbReference type="PANTHER" id="PTHR43788">
    <property type="entry name" value="DNA2/NAM7 HELICASE FAMILY MEMBER"/>
    <property type="match status" value="1"/>
</dbReference>
<dbReference type="PANTHER" id="PTHR43788:SF8">
    <property type="entry name" value="DNA-BINDING PROTEIN SMUBP-2"/>
    <property type="match status" value="1"/>
</dbReference>
<dbReference type="SUPFAM" id="SSF52540">
    <property type="entry name" value="P-loop containing nucleoside triphosphate hydrolases"/>
    <property type="match status" value="1"/>
</dbReference>
<evidence type="ECO:0000259" key="1">
    <source>
        <dbReference type="Pfam" id="PF13086"/>
    </source>
</evidence>
<sequence>MSLSVLSTQDLIPGYDETVSVIPFQSGAGCTMLHNILNTGSGTKVFGVCLRLSKAGTIEALALGTPTVVFLISFAPPAPTGRRRHSSRHFPHHLAGEANLGKVLENPHCLLAGFHMPRLALLLHRQTSAHVFGVDLTTLHSKATREHTSAADLASTRLSMRADKHRIHALWLREGDDDICLRAWLSACLAEKCIDAIEKAAKVNTRHLPQHHLACLSQLVLNVALLEKDKPTISDNDFEKLGLDSQGQVILHNKRFKTRVRASRQTVVEINEGGTKLQAVGAKGKETSLKLLTGRFNAGSVKRVRVIGREEATISERCCDEHILLLLQGKRSLLKSPFVRMLWFPDDPIPDSAGESTTSSKTRVEGDMSAFEKLNESQQQVALAMIGDDQPLVVAHGPNREDDDNFMRAQNIARSLFENKQKAGKPAVEFKLIVSMEFHFEWHEHLYDGIEDDLIRTDDFGHGFDPKNHIGETKVILCTLSMLSNPCLYETGVFRYIPVKRLVVDEASQIDTFEFMHLFHRFQKLEKVCMFGDPKQLPPFGKEVAPNMQTIFDFKHLQPSSYFLDTQYRMPAPLGNFISRTVYDSRLKSVHAIHDIKTSKCVLFVDVRKGAEESVGDSWKVRALAYAHVS</sequence>
<feature type="domain" description="DNA2/NAM7 helicase helicase" evidence="1">
    <location>
        <begin position="468"/>
        <end position="540"/>
    </location>
</feature>
<name>A0A5K1K0L1_9APHY</name>
<protein>
    <submittedName>
        <fullName evidence="2">GPI-anchored CFEM domain protein B</fullName>
    </submittedName>
</protein>
<dbReference type="InterPro" id="IPR027417">
    <property type="entry name" value="P-loop_NTPase"/>
</dbReference>
<dbReference type="Pfam" id="PF13086">
    <property type="entry name" value="AAA_11"/>
    <property type="match status" value="1"/>
</dbReference>
<dbReference type="AlphaFoldDB" id="A0A5K1K0L1"/>
<evidence type="ECO:0000313" key="2">
    <source>
        <dbReference type="EMBL" id="VWO99306.1"/>
    </source>
</evidence>
<dbReference type="EMBL" id="LR727547">
    <property type="protein sequence ID" value="VWO99306.1"/>
    <property type="molecule type" value="Genomic_DNA"/>
</dbReference>
<accession>A0A5K1K0L1</accession>
<dbReference type="Gene3D" id="3.40.50.300">
    <property type="entry name" value="P-loop containing nucleotide triphosphate hydrolases"/>
    <property type="match status" value="1"/>
</dbReference>
<gene>
    <name evidence="2" type="primary">Q4WMA6</name>
</gene>
<dbReference type="InterPro" id="IPR050534">
    <property type="entry name" value="Coronavir_polyprotein_1ab"/>
</dbReference>
<organism evidence="2">
    <name type="scientific">Ganoderma boninense</name>
    <dbReference type="NCBI Taxonomy" id="34458"/>
    <lineage>
        <taxon>Eukaryota</taxon>
        <taxon>Fungi</taxon>
        <taxon>Dikarya</taxon>
        <taxon>Basidiomycota</taxon>
        <taxon>Agaricomycotina</taxon>
        <taxon>Agaricomycetes</taxon>
        <taxon>Polyporales</taxon>
        <taxon>Polyporaceae</taxon>
        <taxon>Ganoderma</taxon>
    </lineage>
</organism>
<reference evidence="2" key="1">
    <citation type="submission" date="2019-10" db="EMBL/GenBank/DDBJ databases">
        <authorList>
            <person name="Nor Muhammad N."/>
        </authorList>
    </citation>
    <scope>NUCLEOTIDE SEQUENCE</scope>
</reference>
<dbReference type="GO" id="GO:0043139">
    <property type="term" value="F:5'-3' DNA helicase activity"/>
    <property type="evidence" value="ECO:0007669"/>
    <property type="project" value="TreeGrafter"/>
</dbReference>
<dbReference type="InterPro" id="IPR041677">
    <property type="entry name" value="DNA2/NAM7_AAA_11"/>
</dbReference>